<keyword evidence="2" id="KW-0472">Membrane</keyword>
<feature type="transmembrane region" description="Helical" evidence="2">
    <location>
        <begin position="268"/>
        <end position="289"/>
    </location>
</feature>
<evidence type="ECO:0000256" key="1">
    <source>
        <dbReference type="SAM" id="MobiDB-lite"/>
    </source>
</evidence>
<protein>
    <submittedName>
        <fullName evidence="3">Uncharacterized protein</fullName>
    </submittedName>
</protein>
<feature type="region of interest" description="Disordered" evidence="1">
    <location>
        <begin position="349"/>
        <end position="378"/>
    </location>
</feature>
<reference evidence="3" key="1">
    <citation type="journal article" date="2018" name="Genome Biol. Evol.">
        <title>Genomics and development of Lentinus tigrinus, a white-rot wood-decaying mushroom with dimorphic fruiting bodies.</title>
        <authorList>
            <person name="Wu B."/>
            <person name="Xu Z."/>
            <person name="Knudson A."/>
            <person name="Carlson A."/>
            <person name="Chen N."/>
            <person name="Kovaka S."/>
            <person name="LaButti K."/>
            <person name="Lipzen A."/>
            <person name="Pennachio C."/>
            <person name="Riley R."/>
            <person name="Schakwitz W."/>
            <person name="Umezawa K."/>
            <person name="Ohm R.A."/>
            <person name="Grigoriev I.V."/>
            <person name="Nagy L.G."/>
            <person name="Gibbons J."/>
            <person name="Hibbett D."/>
        </authorList>
    </citation>
    <scope>NUCLEOTIDE SEQUENCE [LARGE SCALE GENOMIC DNA]</scope>
    <source>
        <strain evidence="3">ALCF2SS1-6</strain>
    </source>
</reference>
<feature type="transmembrane region" description="Helical" evidence="2">
    <location>
        <begin position="231"/>
        <end position="248"/>
    </location>
</feature>
<keyword evidence="4" id="KW-1185">Reference proteome</keyword>
<evidence type="ECO:0000313" key="4">
    <source>
        <dbReference type="Proteomes" id="UP000313359"/>
    </source>
</evidence>
<dbReference type="OrthoDB" id="2739873at2759"/>
<sequence>MGPRCPVEVIESIAASMVDNARALDPWWHFLGRTLMDVTLLTLALGFLTFLTAVLSYLVISRRLRDSYLTLGIWVIPEWVTAATTWITAISRAAQEYAVLGSYIPTVCTGTDALSSCLVGSNCIRGAVEPQHKPIYTGHGCVGTALLTGNVLIQEGVLCALVLFFILPEHNLRKMIRGVVVAPFLAACVSAVLNVQKVCFPGDIITETGFRIKREWEIFDPHGIDPTTAKLTNLSHMVTLAVLALWVWKYRNAFVAQLNGSTENGYSWIRPLLIVCAVPPAVITGLNYLSQTYNRGVDGPIWAYFLFATAYSSLPPLMGMWPGVAMICWRLTMPENILPVTQGKEDIHLTPSPPSDVKVDLSSSGGDGYQVPENPSGL</sequence>
<feature type="transmembrane region" description="Helical" evidence="2">
    <location>
        <begin position="145"/>
        <end position="167"/>
    </location>
</feature>
<keyword evidence="2" id="KW-1133">Transmembrane helix</keyword>
<organism evidence="3 4">
    <name type="scientific">Lentinus tigrinus ALCF2SS1-6</name>
    <dbReference type="NCBI Taxonomy" id="1328759"/>
    <lineage>
        <taxon>Eukaryota</taxon>
        <taxon>Fungi</taxon>
        <taxon>Dikarya</taxon>
        <taxon>Basidiomycota</taxon>
        <taxon>Agaricomycotina</taxon>
        <taxon>Agaricomycetes</taxon>
        <taxon>Polyporales</taxon>
        <taxon>Polyporaceae</taxon>
        <taxon>Lentinus</taxon>
    </lineage>
</organism>
<evidence type="ECO:0000256" key="2">
    <source>
        <dbReference type="SAM" id="Phobius"/>
    </source>
</evidence>
<proteinExistence type="predicted"/>
<dbReference type="AlphaFoldDB" id="A0A5C2RMT6"/>
<feature type="transmembrane region" description="Helical" evidence="2">
    <location>
        <begin position="67"/>
        <end position="87"/>
    </location>
</feature>
<name>A0A5C2RMT6_9APHY</name>
<feature type="transmembrane region" description="Helical" evidence="2">
    <location>
        <begin position="301"/>
        <end position="321"/>
    </location>
</feature>
<dbReference type="EMBL" id="ML122334">
    <property type="protein sequence ID" value="RPD52948.1"/>
    <property type="molecule type" value="Genomic_DNA"/>
</dbReference>
<accession>A0A5C2RMT6</accession>
<evidence type="ECO:0000313" key="3">
    <source>
        <dbReference type="EMBL" id="RPD52948.1"/>
    </source>
</evidence>
<feature type="transmembrane region" description="Helical" evidence="2">
    <location>
        <begin position="38"/>
        <end position="60"/>
    </location>
</feature>
<keyword evidence="2" id="KW-0812">Transmembrane</keyword>
<gene>
    <name evidence="3" type="ORF">L227DRAFT_425992</name>
</gene>
<dbReference type="Proteomes" id="UP000313359">
    <property type="component" value="Unassembled WGS sequence"/>
</dbReference>